<protein>
    <recommendedName>
        <fullName evidence="1">DUF5667 domain-containing protein</fullName>
    </recommendedName>
</protein>
<evidence type="ECO:0000313" key="3">
    <source>
        <dbReference type="Proteomes" id="UP000228996"/>
    </source>
</evidence>
<dbReference type="EMBL" id="PEYO01000010">
    <property type="protein sequence ID" value="PIU03701.1"/>
    <property type="molecule type" value="Genomic_DNA"/>
</dbReference>
<gene>
    <name evidence="2" type="ORF">COT44_01890</name>
</gene>
<comment type="caution">
    <text evidence="2">The sequence shown here is derived from an EMBL/GenBank/DDBJ whole genome shotgun (WGS) entry which is preliminary data.</text>
</comment>
<accession>A0A2M6XDE2</accession>
<dbReference type="AlphaFoldDB" id="A0A2M6XDE2"/>
<name>A0A2M6XDE2_9BACT</name>
<feature type="domain" description="DUF5667" evidence="1">
    <location>
        <begin position="56"/>
        <end position="164"/>
    </location>
</feature>
<reference evidence="3" key="1">
    <citation type="submission" date="2017-09" db="EMBL/GenBank/DDBJ databases">
        <title>Depth-based differentiation of microbial function through sediment-hosted aquifers and enrichment of novel symbionts in the deep terrestrial subsurface.</title>
        <authorList>
            <person name="Probst A.J."/>
            <person name="Ladd B."/>
            <person name="Jarett J.K."/>
            <person name="Geller-Mcgrath D.E."/>
            <person name="Sieber C.M.K."/>
            <person name="Emerson J.B."/>
            <person name="Anantharaman K."/>
            <person name="Thomas B.C."/>
            <person name="Malmstrom R."/>
            <person name="Stieglmeier M."/>
            <person name="Klingl A."/>
            <person name="Woyke T."/>
            <person name="Ryan C.M."/>
            <person name="Banfield J.F."/>
        </authorList>
    </citation>
    <scope>NUCLEOTIDE SEQUENCE [LARGE SCALE GENOMIC DNA]</scope>
</reference>
<sequence>MNKINFLFGILVLTFAFGILGSSVWGAIRLVVNLSPTPMPLPTPTPTIDYVLPYPGVLPDSPFYTIKMIRDRIVLLLTTDPINKTEKLLLYADKRLGAAQALFEGNKANLGASTVTKAEKYLEQAATEYQQAKKTNKDVSLLFQKLNLATLKHEEVLNGLANKSTGELKSVLDEALKTTLNSKSLLLKE</sequence>
<dbReference type="InterPro" id="IPR043725">
    <property type="entry name" value="DUF5667"/>
</dbReference>
<evidence type="ECO:0000313" key="2">
    <source>
        <dbReference type="EMBL" id="PIU03701.1"/>
    </source>
</evidence>
<organism evidence="2 3">
    <name type="scientific">Candidatus Shapirobacteria bacterium CG08_land_8_20_14_0_20_39_18</name>
    <dbReference type="NCBI Taxonomy" id="1974883"/>
    <lineage>
        <taxon>Bacteria</taxon>
        <taxon>Candidatus Shapironibacteriota</taxon>
    </lineage>
</organism>
<dbReference type="Proteomes" id="UP000228996">
    <property type="component" value="Unassembled WGS sequence"/>
</dbReference>
<dbReference type="Pfam" id="PF18915">
    <property type="entry name" value="DUF5667"/>
    <property type="match status" value="1"/>
</dbReference>
<evidence type="ECO:0000259" key="1">
    <source>
        <dbReference type="Pfam" id="PF18915"/>
    </source>
</evidence>
<proteinExistence type="predicted"/>